<dbReference type="PANTHER" id="PTHR34853">
    <property type="match status" value="1"/>
</dbReference>
<dbReference type="SUPFAM" id="SSF53474">
    <property type="entry name" value="alpha/beta-Hydrolases"/>
    <property type="match status" value="1"/>
</dbReference>
<dbReference type="GO" id="GO:0004806">
    <property type="term" value="F:triacylglycerol lipase activity"/>
    <property type="evidence" value="ECO:0007669"/>
    <property type="project" value="UniProtKB-EC"/>
</dbReference>
<dbReference type="PANTHER" id="PTHR34853:SF1">
    <property type="entry name" value="LIPASE 5"/>
    <property type="match status" value="1"/>
</dbReference>
<dbReference type="InterPro" id="IPR005152">
    <property type="entry name" value="Lipase_secreted"/>
</dbReference>
<feature type="chain" id="PRO_5040441090" evidence="4">
    <location>
        <begin position="19"/>
        <end position="597"/>
    </location>
</feature>
<dbReference type="AlphaFoldDB" id="A0A9P0QSD6"/>
<evidence type="ECO:0000256" key="1">
    <source>
        <dbReference type="ARBA" id="ARBA00022729"/>
    </source>
</evidence>
<organism evidence="5 6">
    <name type="scientific">[Candida] railenensis</name>
    <dbReference type="NCBI Taxonomy" id="45579"/>
    <lineage>
        <taxon>Eukaryota</taxon>
        <taxon>Fungi</taxon>
        <taxon>Dikarya</taxon>
        <taxon>Ascomycota</taxon>
        <taxon>Saccharomycotina</taxon>
        <taxon>Pichiomycetes</taxon>
        <taxon>Debaryomycetaceae</taxon>
        <taxon>Kurtzmaniella</taxon>
    </lineage>
</organism>
<dbReference type="Gene3D" id="1.10.260.130">
    <property type="match status" value="1"/>
</dbReference>
<dbReference type="Proteomes" id="UP000837801">
    <property type="component" value="Unassembled WGS sequence"/>
</dbReference>
<dbReference type="InterPro" id="IPR029058">
    <property type="entry name" value="AB_hydrolase_fold"/>
</dbReference>
<protein>
    <submittedName>
        <fullName evidence="5">Lipase 1</fullName>
    </submittedName>
</protein>
<proteinExistence type="predicted"/>
<dbReference type="Gene3D" id="3.40.50.1820">
    <property type="entry name" value="alpha/beta hydrolase"/>
    <property type="match status" value="1"/>
</dbReference>
<name>A0A9P0QSD6_9ASCO</name>
<evidence type="ECO:0000313" key="6">
    <source>
        <dbReference type="Proteomes" id="UP000837801"/>
    </source>
</evidence>
<evidence type="ECO:0000313" key="5">
    <source>
        <dbReference type="EMBL" id="CAH2353730.1"/>
    </source>
</evidence>
<dbReference type="GO" id="GO:0016042">
    <property type="term" value="P:lipid catabolic process"/>
    <property type="evidence" value="ECO:0007669"/>
    <property type="project" value="InterPro"/>
</dbReference>
<evidence type="ECO:0000256" key="4">
    <source>
        <dbReference type="SAM" id="SignalP"/>
    </source>
</evidence>
<feature type="signal peptide" evidence="4">
    <location>
        <begin position="1"/>
        <end position="18"/>
    </location>
</feature>
<accession>A0A9P0QSD6</accession>
<sequence>MNLVYLILSTIFVSVGLAAPLINPRAGVTLPSEDPFYSPPSGYENEELGAILRVRQLNDSIGVIEFELNVQATYQILVHSQDSHNRSNAIVATVFVPYNADPNKLVSYQMAEDTASPDCAPSYAMQLDSDILSWITPQVELLLVVPLLQEGYYVVVPDHEGPKATYVAGYQAGHAVLNSLRGAINLGTEIGINQNPEIALWGYSGGALATAWTAALQPTYAPELNVIGTAMGGVPVDLASTAKHCMGNLFSGFMYAAILGLSHEYPELAEELPSLVVSDRFEYLKKAEENCLVETLAYFAYSQWGQYSVDGVGILDNPVVKDVINQNNLLKSGLLPDCPILIYSSESDEIIPIEDTDSLFELYCSNGVNVEYRKDVFSGHIITAIDGVGLAFNFIRDRFNKVELYPTCQNSTVALDAFNEGGLVGLGDILVDDVEWLFGGKIGPSSPYSNTTSSSSGSPAGSSGLIATIVNFASKFISNAITPDNAENLTDQEIYDILGGYITTAIGVVTSATDFVSSIFGFGSSDTSSSTTSSNSTGTSSGGSLLSTLLSTGESLISGLSGNSTTEGSASSSSGGGILSSLLSSGTSILSNLLSSK</sequence>
<dbReference type="EMBL" id="CAKXYY010000012">
    <property type="protein sequence ID" value="CAH2353730.1"/>
    <property type="molecule type" value="Genomic_DNA"/>
</dbReference>
<dbReference type="OrthoDB" id="2373480at2759"/>
<gene>
    <name evidence="5" type="ORF">CLIB1423_12S01662</name>
</gene>
<dbReference type="Pfam" id="PF03583">
    <property type="entry name" value="LIP"/>
    <property type="match status" value="1"/>
</dbReference>
<keyword evidence="6" id="KW-1185">Reference proteome</keyword>
<evidence type="ECO:0000256" key="3">
    <source>
        <dbReference type="ARBA" id="ARBA00023369"/>
    </source>
</evidence>
<keyword evidence="1 4" id="KW-0732">Signal</keyword>
<keyword evidence="2" id="KW-0325">Glycoprotein</keyword>
<comment type="catalytic activity">
    <reaction evidence="3">
        <text>a triacylglycerol + H2O = a diacylglycerol + a fatty acid + H(+)</text>
        <dbReference type="Rhea" id="RHEA:12044"/>
        <dbReference type="ChEBI" id="CHEBI:15377"/>
        <dbReference type="ChEBI" id="CHEBI:15378"/>
        <dbReference type="ChEBI" id="CHEBI:17855"/>
        <dbReference type="ChEBI" id="CHEBI:18035"/>
        <dbReference type="ChEBI" id="CHEBI:28868"/>
        <dbReference type="EC" id="3.1.1.3"/>
    </reaction>
    <physiologicalReaction direction="left-to-right" evidence="3">
        <dbReference type="Rhea" id="RHEA:12045"/>
    </physiologicalReaction>
</comment>
<evidence type="ECO:0000256" key="2">
    <source>
        <dbReference type="ARBA" id="ARBA00023180"/>
    </source>
</evidence>
<reference evidence="5" key="1">
    <citation type="submission" date="2022-03" db="EMBL/GenBank/DDBJ databases">
        <authorList>
            <person name="Legras J.-L."/>
            <person name="Devillers H."/>
            <person name="Grondin C."/>
        </authorList>
    </citation>
    <scope>NUCLEOTIDE SEQUENCE</scope>
    <source>
        <strain evidence="5">CLIB 1423</strain>
    </source>
</reference>
<comment type="caution">
    <text evidence="5">The sequence shown here is derived from an EMBL/GenBank/DDBJ whole genome shotgun (WGS) entry which is preliminary data.</text>
</comment>